<name>A0A5R9G077_9BACL</name>
<keyword evidence="2" id="KW-0732">Signal</keyword>
<reference evidence="4 5" key="1">
    <citation type="submission" date="2019-05" db="EMBL/GenBank/DDBJ databases">
        <authorList>
            <person name="Narsing Rao M.P."/>
            <person name="Li W.J."/>
        </authorList>
    </citation>
    <scope>NUCLEOTIDE SEQUENCE [LARGE SCALE GENOMIC DNA]</scope>
    <source>
        <strain evidence="4 5">SYSU_K30003</strain>
    </source>
</reference>
<dbReference type="AlphaFoldDB" id="A0A5R9G077"/>
<dbReference type="InterPro" id="IPR051210">
    <property type="entry name" value="Ub_ligase/GEF_domain"/>
</dbReference>
<dbReference type="SUPFAM" id="SSF50985">
    <property type="entry name" value="RCC1/BLIP-II"/>
    <property type="match status" value="2"/>
</dbReference>
<dbReference type="PROSITE" id="PS50012">
    <property type="entry name" value="RCC1_3"/>
    <property type="match status" value="6"/>
</dbReference>
<protein>
    <recommendedName>
        <fullName evidence="3">RCC1-like domain-containing protein</fullName>
    </recommendedName>
</protein>
<evidence type="ECO:0000256" key="1">
    <source>
        <dbReference type="ARBA" id="ARBA00022737"/>
    </source>
</evidence>
<dbReference type="OrthoDB" id="27389at2"/>
<evidence type="ECO:0000256" key="2">
    <source>
        <dbReference type="SAM" id="SignalP"/>
    </source>
</evidence>
<proteinExistence type="predicted"/>
<dbReference type="Proteomes" id="UP000309676">
    <property type="component" value="Unassembled WGS sequence"/>
</dbReference>
<dbReference type="EMBL" id="VCIW01000023">
    <property type="protein sequence ID" value="TLS49171.1"/>
    <property type="molecule type" value="Genomic_DNA"/>
</dbReference>
<sequence length="1214" mass="130413">MRKHTRVWKMASSLLAGALLLQSFLPVPSASAKISDAPGFKQVEAGYYMTSALDENGGVWSWGWRPLGTNMEYEHTLEQPLPTPVRKLNGTPLTGIAQIAVGESHTVALGFDGKVWTWGANDYGQLGDGTYEDSFVAKTIYIPPEAGTVTKVEAGAYFSMALTSGTKVYSWGRNDRGQLGNRNTGNTNVPVLVEVGYMEPLEGIADIQAGNDYALALREESVTGVVYAWGDSSRGQLGTGISAILNPAHPYSEYPVEVSGLGTNVRSIHTDKSADHSIAITDEFHVYGWGENADNQLTDSEASSDWYYTFPVRLPELEALKPNVVATGTSHTLVLDELGNVQGIGTNYKGELAHDTYNATWYNPTVVLSNAGTDITYLAAGQYNSFAVFQGGVGLGWGDNSSNLIGPDAIGDWRVTAPTPLADLIETGYEVRAKIVDYRGGAALGCVDASLYFEMDNVRQLGYAGADGVCVFTDIPSGTSPEFRHNYFGELSGYHSLKRVLGPIAADADIGTVYALPTWMPTAFTFLSADFLSIGDSDPDIGKLSGRLQWDASRWTGDMSSYRAFYVNATGESLGDIGVPFEMNRIDFSGNVIPAGAVGIQIEVTITGSSGASGVYTLPHPFPIVDNPVNLPKVHYADDTLTIQPSSDVGPVARLRMIYVAFHGEGTTSTPIGEIPATSPATIPVDEFPLVHPVDHYLVQLLDGNGQLAYEMEVRATADAAFGLRFLDEDNETGEIGGRVAWNLSSAAMEYGISGYEVFLGDKDGLPIGEAIATASSGALEVAIPMNTAIAPGRHTLVLRTMLAPGGFQDDFFPLYDAPFFPENPKLSDADAMRGNVKATLQWTKAPGEPYVDEYIVQSLLENGQIGSDMARIPVGSTGSYEIELVEPFVTSLYRDLLITVGREGQPQALAWRNIAITDNTSGESVEAVVNADLQAPSVVSFNGNQNGSMLDARLSWEQVNGEIQSVYGYQLYFLDENEEKVSSYFFLRHWNKETLSTNVTVPNNIAIPSGAAKIGIYAVNSDYEESATAAIVDLPSITPTPGLPHAMNLGFFDIDPSADRIAGTVMWSPAGSETGLASYDVLFADSLGAPVGSPIGTVTEKAGAYRFPLPTEGVAVPPGAVQILVRSNYATGSGIALLPLTDHGSEWELEANARMLIKPTSTEPLSLVHVFQYMNSGQRLPNFAGPDGFGKEDVQFLLRLLEPRLWPWTPPLV</sequence>
<feature type="domain" description="RCC1-like" evidence="3">
    <location>
        <begin position="78"/>
        <end position="424"/>
    </location>
</feature>
<dbReference type="InterPro" id="IPR000408">
    <property type="entry name" value="Reg_chr_condens"/>
</dbReference>
<accession>A0A5R9G077</accession>
<gene>
    <name evidence="4" type="ORF">FE782_26425</name>
</gene>
<dbReference type="PANTHER" id="PTHR22870">
    <property type="entry name" value="REGULATOR OF CHROMOSOME CONDENSATION"/>
    <property type="match status" value="1"/>
</dbReference>
<dbReference type="RefSeq" id="WP_138197369.1">
    <property type="nucleotide sequence ID" value="NZ_VCIW01000023.1"/>
</dbReference>
<comment type="caution">
    <text evidence="4">The sequence shown here is derived from an EMBL/GenBank/DDBJ whole genome shotgun (WGS) entry which is preliminary data.</text>
</comment>
<feature type="chain" id="PRO_5024406765" description="RCC1-like domain-containing protein" evidence="2">
    <location>
        <begin position="33"/>
        <end position="1214"/>
    </location>
</feature>
<dbReference type="InterPro" id="IPR009091">
    <property type="entry name" value="RCC1/BLIP-II"/>
</dbReference>
<dbReference type="InterPro" id="IPR058923">
    <property type="entry name" value="RCC1-like_dom"/>
</dbReference>
<evidence type="ECO:0000313" key="4">
    <source>
        <dbReference type="EMBL" id="TLS49171.1"/>
    </source>
</evidence>
<evidence type="ECO:0000259" key="3">
    <source>
        <dbReference type="Pfam" id="PF25390"/>
    </source>
</evidence>
<dbReference type="PRINTS" id="PR00633">
    <property type="entry name" value="RCCNDNSATION"/>
</dbReference>
<keyword evidence="1" id="KW-0677">Repeat</keyword>
<dbReference type="Gene3D" id="2.130.10.30">
    <property type="entry name" value="Regulator of chromosome condensation 1/beta-lactamase-inhibitor protein II"/>
    <property type="match status" value="2"/>
</dbReference>
<dbReference type="Pfam" id="PF25390">
    <property type="entry name" value="WD40_RLD"/>
    <property type="match status" value="1"/>
</dbReference>
<evidence type="ECO:0000313" key="5">
    <source>
        <dbReference type="Proteomes" id="UP000309676"/>
    </source>
</evidence>
<feature type="signal peptide" evidence="2">
    <location>
        <begin position="1"/>
        <end position="32"/>
    </location>
</feature>
<organism evidence="4 5">
    <name type="scientific">Paenibacillus antri</name>
    <dbReference type="NCBI Taxonomy" id="2582848"/>
    <lineage>
        <taxon>Bacteria</taxon>
        <taxon>Bacillati</taxon>
        <taxon>Bacillota</taxon>
        <taxon>Bacilli</taxon>
        <taxon>Bacillales</taxon>
        <taxon>Paenibacillaceae</taxon>
        <taxon>Paenibacillus</taxon>
    </lineage>
</organism>
<dbReference type="PANTHER" id="PTHR22870:SF408">
    <property type="entry name" value="OS09G0560450 PROTEIN"/>
    <property type="match status" value="1"/>
</dbReference>
<keyword evidence="5" id="KW-1185">Reference proteome</keyword>